<evidence type="ECO:0000313" key="2">
    <source>
        <dbReference type="Proteomes" id="UP000634136"/>
    </source>
</evidence>
<sequence length="128" mass="14833">MKWNPQILHSFATSSSKSYFTNNEKKMVVVVKNKEIYSLGYSKTSDKAMENSLAICERFAVVKQSYVADLHRRFACGGRRWLASSGGRRWLARSGARWLLEFRIGICMMELFRYWVLLVIPDGLIDPF</sequence>
<dbReference type="Proteomes" id="UP000634136">
    <property type="component" value="Unassembled WGS sequence"/>
</dbReference>
<gene>
    <name evidence="1" type="ORF">G2W53_026702</name>
</gene>
<organism evidence="1 2">
    <name type="scientific">Senna tora</name>
    <dbReference type="NCBI Taxonomy" id="362788"/>
    <lineage>
        <taxon>Eukaryota</taxon>
        <taxon>Viridiplantae</taxon>
        <taxon>Streptophyta</taxon>
        <taxon>Embryophyta</taxon>
        <taxon>Tracheophyta</taxon>
        <taxon>Spermatophyta</taxon>
        <taxon>Magnoliopsida</taxon>
        <taxon>eudicotyledons</taxon>
        <taxon>Gunneridae</taxon>
        <taxon>Pentapetalae</taxon>
        <taxon>rosids</taxon>
        <taxon>fabids</taxon>
        <taxon>Fabales</taxon>
        <taxon>Fabaceae</taxon>
        <taxon>Caesalpinioideae</taxon>
        <taxon>Cassia clade</taxon>
        <taxon>Senna</taxon>
    </lineage>
</organism>
<proteinExistence type="predicted"/>
<comment type="caution">
    <text evidence="1">The sequence shown here is derived from an EMBL/GenBank/DDBJ whole genome shotgun (WGS) entry which is preliminary data.</text>
</comment>
<keyword evidence="2" id="KW-1185">Reference proteome</keyword>
<name>A0A834TFK6_9FABA</name>
<dbReference type="EMBL" id="JAAIUW010000008">
    <property type="protein sequence ID" value="KAF7821247.1"/>
    <property type="molecule type" value="Genomic_DNA"/>
</dbReference>
<protein>
    <submittedName>
        <fullName evidence="1">Uncharacterized protein</fullName>
    </submittedName>
</protein>
<reference evidence="1" key="1">
    <citation type="submission" date="2020-09" db="EMBL/GenBank/DDBJ databases">
        <title>Genome-Enabled Discovery of Anthraquinone Biosynthesis in Senna tora.</title>
        <authorList>
            <person name="Kang S.-H."/>
            <person name="Pandey R.P."/>
            <person name="Lee C.-M."/>
            <person name="Sim J.-S."/>
            <person name="Jeong J.-T."/>
            <person name="Choi B.-S."/>
            <person name="Jung M."/>
            <person name="Ginzburg D."/>
            <person name="Zhao K."/>
            <person name="Won S.Y."/>
            <person name="Oh T.-J."/>
            <person name="Yu Y."/>
            <person name="Kim N.-H."/>
            <person name="Lee O.R."/>
            <person name="Lee T.-H."/>
            <person name="Bashyal P."/>
            <person name="Kim T.-S."/>
            <person name="Lee W.-H."/>
            <person name="Kawkins C."/>
            <person name="Kim C.-K."/>
            <person name="Kim J.S."/>
            <person name="Ahn B.O."/>
            <person name="Rhee S.Y."/>
            <person name="Sohng J.K."/>
        </authorList>
    </citation>
    <scope>NUCLEOTIDE SEQUENCE</scope>
    <source>
        <tissue evidence="1">Leaf</tissue>
    </source>
</reference>
<accession>A0A834TFK6</accession>
<evidence type="ECO:0000313" key="1">
    <source>
        <dbReference type="EMBL" id="KAF7821247.1"/>
    </source>
</evidence>
<dbReference type="AlphaFoldDB" id="A0A834TFK6"/>